<name>A0A1F6FFB6_9BACT</name>
<feature type="active site" evidence="4">
    <location>
        <position position="36"/>
    </location>
</feature>
<dbReference type="EC" id="3.6.1.7" evidence="2 4"/>
<dbReference type="InterPro" id="IPR017968">
    <property type="entry name" value="Acylphosphatase_CS"/>
</dbReference>
<comment type="caution">
    <text evidence="7">The sequence shown here is derived from an EMBL/GenBank/DDBJ whole genome shotgun (WGS) entry which is preliminary data.</text>
</comment>
<dbReference type="Pfam" id="PF00708">
    <property type="entry name" value="Acylphosphatase"/>
    <property type="match status" value="1"/>
</dbReference>
<dbReference type="AlphaFoldDB" id="A0A1F6FFB6"/>
<dbReference type="Proteomes" id="UP000177325">
    <property type="component" value="Unassembled WGS sequence"/>
</dbReference>
<protein>
    <recommendedName>
        <fullName evidence="2 4">acylphosphatase</fullName>
        <ecNumber evidence="2 4">3.6.1.7</ecNumber>
    </recommendedName>
</protein>
<evidence type="ECO:0000256" key="4">
    <source>
        <dbReference type="PROSITE-ProRule" id="PRU00520"/>
    </source>
</evidence>
<evidence type="ECO:0000259" key="6">
    <source>
        <dbReference type="PROSITE" id="PS51160"/>
    </source>
</evidence>
<dbReference type="Gene3D" id="3.30.70.100">
    <property type="match status" value="1"/>
</dbReference>
<dbReference type="InterPro" id="IPR001792">
    <property type="entry name" value="Acylphosphatase-like_dom"/>
</dbReference>
<dbReference type="SUPFAM" id="SSF54975">
    <property type="entry name" value="Acylphosphatase/BLUF domain-like"/>
    <property type="match status" value="1"/>
</dbReference>
<feature type="active site" evidence="4">
    <location>
        <position position="18"/>
    </location>
</feature>
<feature type="domain" description="Acylphosphatase-like" evidence="6">
    <location>
        <begin position="4"/>
        <end position="90"/>
    </location>
</feature>
<organism evidence="7 8">
    <name type="scientific">Candidatus Kaiserbacteria bacterium RIFCSPLOWO2_12_FULL_45_26</name>
    <dbReference type="NCBI Taxonomy" id="1798525"/>
    <lineage>
        <taxon>Bacteria</taxon>
        <taxon>Candidatus Kaiseribacteriota</taxon>
    </lineage>
</organism>
<reference evidence="7 8" key="1">
    <citation type="journal article" date="2016" name="Nat. Commun.">
        <title>Thousands of microbial genomes shed light on interconnected biogeochemical processes in an aquifer system.</title>
        <authorList>
            <person name="Anantharaman K."/>
            <person name="Brown C.T."/>
            <person name="Hug L.A."/>
            <person name="Sharon I."/>
            <person name="Castelle C.J."/>
            <person name="Probst A.J."/>
            <person name="Thomas B.C."/>
            <person name="Singh A."/>
            <person name="Wilkins M.J."/>
            <person name="Karaoz U."/>
            <person name="Brodie E.L."/>
            <person name="Williams K.H."/>
            <person name="Hubbard S.S."/>
            <person name="Banfield J.F."/>
        </authorList>
    </citation>
    <scope>NUCLEOTIDE SEQUENCE [LARGE SCALE GENOMIC DNA]</scope>
</reference>
<sequence>MTEMNCVIVGNVQGVRYRDYVQAAAGELGLVGYVRNNPDGTVQVLAQGEPETLRAFVEYLHEGSVLSSVESVSVDWGTARNVLEDFSVKY</sequence>
<evidence type="ECO:0000256" key="3">
    <source>
        <dbReference type="ARBA" id="ARBA00047645"/>
    </source>
</evidence>
<dbReference type="STRING" id="1798525.A3G90_00445"/>
<evidence type="ECO:0000256" key="1">
    <source>
        <dbReference type="ARBA" id="ARBA00005614"/>
    </source>
</evidence>
<dbReference type="InterPro" id="IPR020456">
    <property type="entry name" value="Acylphosphatase"/>
</dbReference>
<evidence type="ECO:0000256" key="2">
    <source>
        <dbReference type="ARBA" id="ARBA00012150"/>
    </source>
</evidence>
<accession>A0A1F6FFB6</accession>
<evidence type="ECO:0000256" key="5">
    <source>
        <dbReference type="RuleBase" id="RU004168"/>
    </source>
</evidence>
<comment type="catalytic activity">
    <reaction evidence="3 4">
        <text>an acyl phosphate + H2O = a carboxylate + phosphate + H(+)</text>
        <dbReference type="Rhea" id="RHEA:14965"/>
        <dbReference type="ChEBI" id="CHEBI:15377"/>
        <dbReference type="ChEBI" id="CHEBI:15378"/>
        <dbReference type="ChEBI" id="CHEBI:29067"/>
        <dbReference type="ChEBI" id="CHEBI:43474"/>
        <dbReference type="ChEBI" id="CHEBI:59918"/>
        <dbReference type="EC" id="3.6.1.7"/>
    </reaction>
</comment>
<dbReference type="InterPro" id="IPR036046">
    <property type="entry name" value="Acylphosphatase-like_dom_sf"/>
</dbReference>
<dbReference type="PANTHER" id="PTHR47268:SF4">
    <property type="entry name" value="ACYLPHOSPHATASE"/>
    <property type="match status" value="1"/>
</dbReference>
<dbReference type="PRINTS" id="PR00112">
    <property type="entry name" value="ACYLPHPHTASE"/>
</dbReference>
<gene>
    <name evidence="7" type="ORF">A3G90_00445</name>
</gene>
<evidence type="ECO:0000313" key="7">
    <source>
        <dbReference type="EMBL" id="OGG84548.1"/>
    </source>
</evidence>
<comment type="similarity">
    <text evidence="1 5">Belongs to the acylphosphatase family.</text>
</comment>
<dbReference type="EMBL" id="MFMM01000001">
    <property type="protein sequence ID" value="OGG84548.1"/>
    <property type="molecule type" value="Genomic_DNA"/>
</dbReference>
<dbReference type="PROSITE" id="PS51160">
    <property type="entry name" value="ACYLPHOSPHATASE_3"/>
    <property type="match status" value="1"/>
</dbReference>
<dbReference type="GO" id="GO:0003998">
    <property type="term" value="F:acylphosphatase activity"/>
    <property type="evidence" value="ECO:0007669"/>
    <property type="project" value="UniProtKB-EC"/>
</dbReference>
<dbReference type="PROSITE" id="PS00151">
    <property type="entry name" value="ACYLPHOSPHATASE_2"/>
    <property type="match status" value="1"/>
</dbReference>
<proteinExistence type="inferred from homology"/>
<evidence type="ECO:0000313" key="8">
    <source>
        <dbReference type="Proteomes" id="UP000177325"/>
    </source>
</evidence>
<keyword evidence="4" id="KW-0378">Hydrolase</keyword>
<dbReference type="PANTHER" id="PTHR47268">
    <property type="entry name" value="ACYLPHOSPHATASE"/>
    <property type="match status" value="1"/>
</dbReference>